<reference evidence="2 3" key="1">
    <citation type="submission" date="2014-01" db="EMBL/GenBank/DDBJ databases">
        <title>Plasmidome dynamics in the species complex Clostridium novyi sensu lato converts strains of independent lineages into distinctly different pathogens.</title>
        <authorList>
            <person name="Skarin H."/>
            <person name="Segerman B."/>
        </authorList>
    </citation>
    <scope>NUCLEOTIDE SEQUENCE [LARGE SCALE GENOMIC DNA]</scope>
    <source>
        <strain evidence="2 3">4552</strain>
    </source>
</reference>
<proteinExistence type="predicted"/>
<name>A0A0A0I4X2_CLONO</name>
<organism evidence="2 3">
    <name type="scientific">Clostridium novyi A str. 4552</name>
    <dbReference type="NCBI Taxonomy" id="1444289"/>
    <lineage>
        <taxon>Bacteria</taxon>
        <taxon>Bacillati</taxon>
        <taxon>Bacillota</taxon>
        <taxon>Clostridia</taxon>
        <taxon>Eubacteriales</taxon>
        <taxon>Clostridiaceae</taxon>
        <taxon>Clostridium</taxon>
    </lineage>
</organism>
<dbReference type="AlphaFoldDB" id="A0A0A0I4X2"/>
<evidence type="ECO:0000313" key="2">
    <source>
        <dbReference type="EMBL" id="KGM96449.1"/>
    </source>
</evidence>
<dbReference type="Proteomes" id="UP000030012">
    <property type="component" value="Unassembled WGS sequence"/>
</dbReference>
<dbReference type="InterPro" id="IPR014755">
    <property type="entry name" value="Cu-Rt/internalin_Ig-like"/>
</dbReference>
<accession>A0A0A0I4X2</accession>
<protein>
    <submittedName>
        <fullName evidence="2">Uncharacterized protein</fullName>
    </submittedName>
</protein>
<comment type="caution">
    <text evidence="2">The sequence shown here is derived from an EMBL/GenBank/DDBJ whole genome shotgun (WGS) entry which is preliminary data.</text>
</comment>
<dbReference type="Gene3D" id="2.60.40.1220">
    <property type="match status" value="1"/>
</dbReference>
<gene>
    <name evidence="2" type="ORF">Z968_06490</name>
</gene>
<evidence type="ECO:0000313" key="3">
    <source>
        <dbReference type="Proteomes" id="UP000030012"/>
    </source>
</evidence>
<keyword evidence="1" id="KW-0732">Signal</keyword>
<evidence type="ECO:0000256" key="1">
    <source>
        <dbReference type="ARBA" id="ARBA00022729"/>
    </source>
</evidence>
<dbReference type="OrthoDB" id="1886194at2"/>
<dbReference type="RefSeq" id="WP_039254850.1">
    <property type="nucleotide sequence ID" value="NZ_JENJ01000022.1"/>
</dbReference>
<dbReference type="EMBL" id="JENJ01000022">
    <property type="protein sequence ID" value="KGM96449.1"/>
    <property type="molecule type" value="Genomic_DNA"/>
</dbReference>
<sequence length="1071" mass="120076">MKKRRILNYNNLCNSVVDQGELQILNRFGRLSKVPIISCLDNYCIKYLEYSREIQFLYNGIYKIYFQLLINSANECDKVCVNIGEKRVYELNVPIRKETKIEGTFKINIEDTDDKLSITNISDDKLILQCYKGGYNMESSVMSVTREGQPIEINAIKSINNKTITVVLNQNFTDIDTIEVYKISDGTQVQTYYVQDSINPLENEMVVVADNTFETGISYMVKVTRNNETAQKEFIVQKTAPPVNTSVEVVGNRILNVEFDMPIKNLNDISSGESDETLNNILTNFYMLYYNQDFNGELDGNINKWYGIIRADTGDNTQETTVRIAKDYKSMEIQYNNISMPLGTHGFIVGFSKMQLLLGSLNKQLMDFSDDQNIFPTTRKIINIQKDNIVAKPISVKSKDRTTVIVTFDKPVIMLESEKNAISVSGNNISVSKVSRLGNKFDTLKYELETPLPIGSANITIGRITDANGYKTEEALFKDVPVIVVPPRIVDVYQHQDKQDEIVVKFSKDMKNTSGDGGVTNTSYYSISKLNGILIKPIQAYNYNSDEYTVNLKLGEKLDAGSHTLYASSIQDKYGTPMEAQSVVFNIVDTTKPNVESITFREKAIVIKFDEIMQTVGEHSITEVANYRLQQLDNGVASMKSLPVGTTFLTMNDNKWVRITVPEDILSLNLPINIGYQGLKEIKYITNISGNILEICPERKLQQLIEAIDISSSNLGTLTVIDNSKLQYKYLGNNEFYSVNKEDFQVFLNDKLLTIVDISFGYKTIDFNFAPNTFDGGSTNIKLKTAATVNYTKDIFGYTIEANKQYSGTVVNGMKAKIKSVSLINSNKLRMVFNKDIKVFNPSDFRCIDGAESVLGISGTHYSQDPGNKIFDLTLQSSVSFADNLKLALAVPKDMIQTEDIDGNKIEVFDYIEVSKLFARAVKWVRGNNVDNSIGNNKVIVEFTLPINPKTLINSINQTGAAWDGNDASIDAGNIEFNSNLMTIKGNGNYGTIKLEGLNVSPEVTNKQSVTLTLSQNKEIVTLIFDSSEDIQIGIQSVTEIMYNPSNNICDASNEVYLYEDFKPVSAPSNV</sequence>